<accession>A0A2A6BMM2</accession>
<reference evidence="2" key="1">
    <citation type="journal article" date="2008" name="Nat. Genet.">
        <title>The Pristionchus pacificus genome provides a unique perspective on nematode lifestyle and parasitism.</title>
        <authorList>
            <person name="Dieterich C."/>
            <person name="Clifton S.W."/>
            <person name="Schuster L.N."/>
            <person name="Chinwalla A."/>
            <person name="Delehaunty K."/>
            <person name="Dinkelacker I."/>
            <person name="Fulton L."/>
            <person name="Fulton R."/>
            <person name="Godfrey J."/>
            <person name="Minx P."/>
            <person name="Mitreva M."/>
            <person name="Roeseler W."/>
            <person name="Tian H."/>
            <person name="Witte H."/>
            <person name="Yang S.P."/>
            <person name="Wilson R.K."/>
            <person name="Sommer R.J."/>
        </authorList>
    </citation>
    <scope>NUCLEOTIDE SEQUENCE [LARGE SCALE GENOMIC DNA]</scope>
    <source>
        <strain evidence="2">PS312</strain>
    </source>
</reference>
<evidence type="ECO:0000313" key="2">
    <source>
        <dbReference type="Proteomes" id="UP000005239"/>
    </source>
</evidence>
<proteinExistence type="predicted"/>
<evidence type="ECO:0000313" key="1">
    <source>
        <dbReference type="EnsemblMetazoa" id="PPA33675.1"/>
    </source>
</evidence>
<accession>A0A8R1UJC1</accession>
<name>A0A2A6BMM2_PRIPA</name>
<dbReference type="EnsemblMetazoa" id="PPA33675.1">
    <property type="protein sequence ID" value="PPA33675.1"/>
    <property type="gene ID" value="WBGene00272044"/>
</dbReference>
<reference evidence="1" key="2">
    <citation type="submission" date="2022-06" db="UniProtKB">
        <authorList>
            <consortium name="EnsemblMetazoa"/>
        </authorList>
    </citation>
    <scope>IDENTIFICATION</scope>
    <source>
        <strain evidence="1">PS312</strain>
    </source>
</reference>
<gene>
    <name evidence="1" type="primary">WBGene00272044</name>
</gene>
<keyword evidence="2" id="KW-1185">Reference proteome</keyword>
<sequence>MFLSATQFAYIIHTCSVFLAHLPPLSDQVRVEAVEVDKILEIELPKVTVDVRQYFVTIWLCGTKEEDRSSASAADAAAAAAAAAKVLDIRRAITGYGIVRELPPSIPPNLFQPFNNGRFARPEPL</sequence>
<dbReference type="Proteomes" id="UP000005239">
    <property type="component" value="Unassembled WGS sequence"/>
</dbReference>
<organism evidence="1 2">
    <name type="scientific">Pristionchus pacificus</name>
    <name type="common">Parasitic nematode worm</name>
    <dbReference type="NCBI Taxonomy" id="54126"/>
    <lineage>
        <taxon>Eukaryota</taxon>
        <taxon>Metazoa</taxon>
        <taxon>Ecdysozoa</taxon>
        <taxon>Nematoda</taxon>
        <taxon>Chromadorea</taxon>
        <taxon>Rhabditida</taxon>
        <taxon>Rhabditina</taxon>
        <taxon>Diplogasteromorpha</taxon>
        <taxon>Diplogasteroidea</taxon>
        <taxon>Neodiplogasteridae</taxon>
        <taxon>Pristionchus</taxon>
    </lineage>
</organism>
<protein>
    <submittedName>
        <fullName evidence="1">Uncharacterized protein</fullName>
    </submittedName>
</protein>
<dbReference type="AlphaFoldDB" id="A0A2A6BMM2"/>